<comment type="function">
    <text evidence="9">May play the central regulatory role in sporulation. It may be an element of the effector pathway responsible for the activation of sporulation genes in response to nutritional stress. Spo0A may act in concert with spo0H (a sigma factor) to control the expression of some genes that are critical to the sporulation process.</text>
</comment>
<evidence type="ECO:0000259" key="13">
    <source>
        <dbReference type="PROSITE" id="PS50110"/>
    </source>
</evidence>
<dbReference type="InterPro" id="IPR011006">
    <property type="entry name" value="CheY-like_superfamily"/>
</dbReference>
<dbReference type="SUPFAM" id="SSF47384">
    <property type="entry name" value="Homodimeric domain of signal transducing histidine kinase"/>
    <property type="match status" value="1"/>
</dbReference>
<protein>
    <recommendedName>
        <fullName evidence="10">Circadian input-output histidine kinase CikA</fullName>
        <ecNumber evidence="3">2.7.13.3</ecNumber>
    </recommendedName>
    <alternativeName>
        <fullName evidence="4">Stage 0 sporulation protein A homolog</fullName>
    </alternativeName>
</protein>
<evidence type="ECO:0000256" key="11">
    <source>
        <dbReference type="PROSITE-ProRule" id="PRU00169"/>
    </source>
</evidence>
<keyword evidence="6" id="KW-0808">Transferase</keyword>
<evidence type="ECO:0000256" key="1">
    <source>
        <dbReference type="ARBA" id="ARBA00000085"/>
    </source>
</evidence>
<name>A0A8J6M3S5_9FIRM</name>
<dbReference type="FunFam" id="3.30.565.10:FF:000010">
    <property type="entry name" value="Sensor histidine kinase RcsC"/>
    <property type="match status" value="1"/>
</dbReference>
<evidence type="ECO:0000313" key="15">
    <source>
        <dbReference type="Proteomes" id="UP000602260"/>
    </source>
</evidence>
<evidence type="ECO:0000313" key="14">
    <source>
        <dbReference type="EMBL" id="MBC5716808.1"/>
    </source>
</evidence>
<evidence type="ECO:0000256" key="7">
    <source>
        <dbReference type="ARBA" id="ARBA00022777"/>
    </source>
</evidence>
<keyword evidence="15" id="KW-1185">Reference proteome</keyword>
<comment type="caution">
    <text evidence="14">The sequence shown here is derived from an EMBL/GenBank/DDBJ whole genome shotgun (WGS) entry which is preliminary data.</text>
</comment>
<gene>
    <name evidence="14" type="ORF">H8S55_05665</name>
</gene>
<dbReference type="EMBL" id="JACOPN010000003">
    <property type="protein sequence ID" value="MBC5716808.1"/>
    <property type="molecule type" value="Genomic_DNA"/>
</dbReference>
<evidence type="ECO:0000256" key="6">
    <source>
        <dbReference type="ARBA" id="ARBA00022679"/>
    </source>
</evidence>
<keyword evidence="7" id="KW-0418">Kinase</keyword>
<feature type="domain" description="Histidine kinase" evidence="12">
    <location>
        <begin position="190"/>
        <end position="413"/>
    </location>
</feature>
<sequence>MHILSAALSTLSASPTAGLLLAGELAAAAWMVERFARQTIKIRKQDQALAYERIFSRSLSRLDHEVYLLLRRSDTFPLYVAGDLPGLTGLTLEDMQRDIACFFQLMSAADAKTLRRMLEEWDRSAPLRLTFYSKWGDRWLELCALPAENSHYTMLNLRDVSTLRQRQEEMARQLEEAQAASRSKTEFLSRMSHEIRTPINGINGLMTLTRTRLGGSNPEAEEYLTRAEDLSQHLLSVINDILDLSRIETGKTELEQKSFDLYALGDQLRSMFQKTVEAKGLRFHLEFKNFTVRYVVGDQLRITQILLNFLSNAVKFTSHGEISVTFRQMMRTDDTVSFLVAVKDTGKGMDPKFITSIFRPFQQENASIAKTYGGSGLGMAITDQLVRLMGGEIMVDSMPGRGSTFTVYLHLPMGDSPALVAEQKEETDDFSFEGRRILMAEDNETNAEIAVSILEEVHGAHVEVAHNGREAVDMFSAHPAGYYDFILMDVQMPVMDGRTAARTIRALPRPDAKTELIFALSADAFSEDERQSVEAGMNGHFSKPVNYDELRRCVGTFFKSREDG</sequence>
<dbReference type="InterPro" id="IPR003661">
    <property type="entry name" value="HisK_dim/P_dom"/>
</dbReference>
<dbReference type="CDD" id="cd17546">
    <property type="entry name" value="REC_hyHK_CKI1_RcsC-like"/>
    <property type="match status" value="1"/>
</dbReference>
<evidence type="ECO:0000259" key="12">
    <source>
        <dbReference type="PROSITE" id="PS50109"/>
    </source>
</evidence>
<dbReference type="CDD" id="cd16922">
    <property type="entry name" value="HATPase_EvgS-ArcB-TorS-like"/>
    <property type="match status" value="1"/>
</dbReference>
<dbReference type="InterPro" id="IPR001789">
    <property type="entry name" value="Sig_transdc_resp-reg_receiver"/>
</dbReference>
<dbReference type="PANTHER" id="PTHR43047">
    <property type="entry name" value="TWO-COMPONENT HISTIDINE PROTEIN KINASE"/>
    <property type="match status" value="1"/>
</dbReference>
<dbReference type="Gene3D" id="3.30.565.10">
    <property type="entry name" value="Histidine kinase-like ATPase, C-terminal domain"/>
    <property type="match status" value="1"/>
</dbReference>
<dbReference type="InterPro" id="IPR036097">
    <property type="entry name" value="HisK_dim/P_sf"/>
</dbReference>
<dbReference type="InterPro" id="IPR003594">
    <property type="entry name" value="HATPase_dom"/>
</dbReference>
<keyword evidence="8" id="KW-0902">Two-component regulatory system</keyword>
<dbReference type="EC" id="2.7.13.3" evidence="3"/>
<organism evidence="14 15">
    <name type="scientific">Flintibacter faecis</name>
    <dbReference type="NCBI Taxonomy" id="2763047"/>
    <lineage>
        <taxon>Bacteria</taxon>
        <taxon>Bacillati</taxon>
        <taxon>Bacillota</taxon>
        <taxon>Clostridia</taxon>
        <taxon>Eubacteriales</taxon>
        <taxon>Flintibacter</taxon>
    </lineage>
</organism>
<dbReference type="SUPFAM" id="SSF52172">
    <property type="entry name" value="CheY-like"/>
    <property type="match status" value="1"/>
</dbReference>
<comment type="catalytic activity">
    <reaction evidence="1">
        <text>ATP + protein L-histidine = ADP + protein N-phospho-L-histidine.</text>
        <dbReference type="EC" id="2.7.13.3"/>
    </reaction>
</comment>
<dbReference type="SMART" id="SM00387">
    <property type="entry name" value="HATPase_c"/>
    <property type="match status" value="1"/>
</dbReference>
<dbReference type="SMART" id="SM00448">
    <property type="entry name" value="REC"/>
    <property type="match status" value="1"/>
</dbReference>
<dbReference type="PROSITE" id="PS50110">
    <property type="entry name" value="RESPONSE_REGULATORY"/>
    <property type="match status" value="1"/>
</dbReference>
<dbReference type="Pfam" id="PF00072">
    <property type="entry name" value="Response_reg"/>
    <property type="match status" value="1"/>
</dbReference>
<dbReference type="InterPro" id="IPR036890">
    <property type="entry name" value="HATPase_C_sf"/>
</dbReference>
<keyword evidence="5 11" id="KW-0597">Phosphoprotein</keyword>
<dbReference type="Pfam" id="PF00512">
    <property type="entry name" value="HisKA"/>
    <property type="match status" value="1"/>
</dbReference>
<dbReference type="InterPro" id="IPR004358">
    <property type="entry name" value="Sig_transdc_His_kin-like_C"/>
</dbReference>
<dbReference type="PROSITE" id="PS50109">
    <property type="entry name" value="HIS_KIN"/>
    <property type="match status" value="1"/>
</dbReference>
<proteinExistence type="inferred from homology"/>
<feature type="domain" description="Response regulatory" evidence="13">
    <location>
        <begin position="436"/>
        <end position="558"/>
    </location>
</feature>
<dbReference type="CDD" id="cd00082">
    <property type="entry name" value="HisKA"/>
    <property type="match status" value="1"/>
</dbReference>
<dbReference type="Gene3D" id="3.40.50.2300">
    <property type="match status" value="1"/>
</dbReference>
<dbReference type="Proteomes" id="UP000602260">
    <property type="component" value="Unassembled WGS sequence"/>
</dbReference>
<dbReference type="AlphaFoldDB" id="A0A8J6M3S5"/>
<dbReference type="SUPFAM" id="SSF55874">
    <property type="entry name" value="ATPase domain of HSP90 chaperone/DNA topoisomerase II/histidine kinase"/>
    <property type="match status" value="1"/>
</dbReference>
<dbReference type="GO" id="GO:0000155">
    <property type="term" value="F:phosphorelay sensor kinase activity"/>
    <property type="evidence" value="ECO:0007669"/>
    <property type="project" value="InterPro"/>
</dbReference>
<evidence type="ECO:0000256" key="10">
    <source>
        <dbReference type="ARBA" id="ARBA00074306"/>
    </source>
</evidence>
<evidence type="ECO:0000256" key="5">
    <source>
        <dbReference type="ARBA" id="ARBA00022553"/>
    </source>
</evidence>
<comment type="similarity">
    <text evidence="2">In the N-terminal section; belongs to the phytochrome family.</text>
</comment>
<dbReference type="Pfam" id="PF02518">
    <property type="entry name" value="HATPase_c"/>
    <property type="match status" value="1"/>
</dbReference>
<evidence type="ECO:0000256" key="4">
    <source>
        <dbReference type="ARBA" id="ARBA00018672"/>
    </source>
</evidence>
<dbReference type="Gene3D" id="1.10.287.130">
    <property type="match status" value="1"/>
</dbReference>
<evidence type="ECO:0000256" key="9">
    <source>
        <dbReference type="ARBA" id="ARBA00024867"/>
    </source>
</evidence>
<evidence type="ECO:0000256" key="8">
    <source>
        <dbReference type="ARBA" id="ARBA00023012"/>
    </source>
</evidence>
<evidence type="ECO:0000256" key="3">
    <source>
        <dbReference type="ARBA" id="ARBA00012438"/>
    </source>
</evidence>
<dbReference type="InterPro" id="IPR005467">
    <property type="entry name" value="His_kinase_dom"/>
</dbReference>
<feature type="modified residue" description="4-aspartylphosphate" evidence="11">
    <location>
        <position position="489"/>
    </location>
</feature>
<dbReference type="PRINTS" id="PR00344">
    <property type="entry name" value="BCTRLSENSOR"/>
</dbReference>
<reference evidence="14" key="1">
    <citation type="submission" date="2020-08" db="EMBL/GenBank/DDBJ databases">
        <title>Genome public.</title>
        <authorList>
            <person name="Liu C."/>
            <person name="Sun Q."/>
        </authorList>
    </citation>
    <scope>NUCLEOTIDE SEQUENCE</scope>
    <source>
        <strain evidence="14">BX5</strain>
    </source>
</reference>
<dbReference type="PANTHER" id="PTHR43047:SF64">
    <property type="entry name" value="HISTIDINE KINASE CONTAINING CHEY-HOMOLOGOUS RECEIVER DOMAIN AND PAS DOMAIN-RELATED"/>
    <property type="match status" value="1"/>
</dbReference>
<dbReference type="RefSeq" id="WP_186878152.1">
    <property type="nucleotide sequence ID" value="NZ_JACOPN010000003.1"/>
</dbReference>
<accession>A0A8J6M3S5</accession>
<dbReference type="SMART" id="SM00388">
    <property type="entry name" value="HisKA"/>
    <property type="match status" value="1"/>
</dbReference>
<evidence type="ECO:0000256" key="2">
    <source>
        <dbReference type="ARBA" id="ARBA00006402"/>
    </source>
</evidence>